<dbReference type="Proteomes" id="UP000316095">
    <property type="component" value="Unassembled WGS sequence"/>
</dbReference>
<dbReference type="EC" id="2.7.2.8" evidence="9"/>
<name>A0A5C5XH00_9PLAN</name>
<evidence type="ECO:0000256" key="5">
    <source>
        <dbReference type="ARBA" id="ARBA00022741"/>
    </source>
</evidence>
<accession>A0A5C5XH00</accession>
<dbReference type="PANTHER" id="PTHR23342">
    <property type="entry name" value="N-ACETYLGLUTAMATE SYNTHASE"/>
    <property type="match status" value="1"/>
</dbReference>
<evidence type="ECO:0000313" key="12">
    <source>
        <dbReference type="Proteomes" id="UP000316095"/>
    </source>
</evidence>
<dbReference type="InterPro" id="IPR001057">
    <property type="entry name" value="Glu/AcGlu_kinase"/>
</dbReference>
<protein>
    <recommendedName>
        <fullName evidence="9">Acetylglutamate kinase</fullName>
        <ecNumber evidence="9">2.7.2.8</ecNumber>
    </recommendedName>
    <alternativeName>
        <fullName evidence="9">N-acetyl-L-glutamate 5-phosphotransferase</fullName>
    </alternativeName>
    <alternativeName>
        <fullName evidence="9">NAG kinase</fullName>
        <shortName evidence="9">NAGK</shortName>
    </alternativeName>
</protein>
<feature type="site" description="Transition state stabilizer" evidence="9">
    <location>
        <position position="90"/>
    </location>
</feature>
<gene>
    <name evidence="9 11" type="primary">argB</name>
    <name evidence="11" type="ORF">Pan54_30010</name>
</gene>
<evidence type="ECO:0000256" key="6">
    <source>
        <dbReference type="ARBA" id="ARBA00022777"/>
    </source>
</evidence>
<evidence type="ECO:0000256" key="9">
    <source>
        <dbReference type="HAMAP-Rule" id="MF_00082"/>
    </source>
</evidence>
<evidence type="ECO:0000256" key="8">
    <source>
        <dbReference type="ARBA" id="ARBA00048141"/>
    </source>
</evidence>
<keyword evidence="12" id="KW-1185">Reference proteome</keyword>
<organism evidence="11 12">
    <name type="scientific">Rubinisphaera italica</name>
    <dbReference type="NCBI Taxonomy" id="2527969"/>
    <lineage>
        <taxon>Bacteria</taxon>
        <taxon>Pseudomonadati</taxon>
        <taxon>Planctomycetota</taxon>
        <taxon>Planctomycetia</taxon>
        <taxon>Planctomycetales</taxon>
        <taxon>Planctomycetaceae</taxon>
        <taxon>Rubinisphaera</taxon>
    </lineage>
</organism>
<dbReference type="GO" id="GO:0003991">
    <property type="term" value="F:acetylglutamate kinase activity"/>
    <property type="evidence" value="ECO:0007669"/>
    <property type="project" value="UniProtKB-UniRule"/>
</dbReference>
<evidence type="ECO:0000256" key="4">
    <source>
        <dbReference type="ARBA" id="ARBA00022679"/>
    </source>
</evidence>
<dbReference type="GO" id="GO:0004042">
    <property type="term" value="F:L-glutamate N-acetyltransferase activity"/>
    <property type="evidence" value="ECO:0007669"/>
    <property type="project" value="InterPro"/>
</dbReference>
<comment type="caution">
    <text evidence="11">The sequence shown here is derived from an EMBL/GenBank/DDBJ whole genome shotgun (WGS) entry which is preliminary data.</text>
</comment>
<feature type="binding site" evidence="9">
    <location>
        <begin position="125"/>
        <end position="126"/>
    </location>
    <ligand>
        <name>substrate</name>
    </ligand>
</feature>
<reference evidence="11 12" key="1">
    <citation type="submission" date="2019-02" db="EMBL/GenBank/DDBJ databases">
        <title>Deep-cultivation of Planctomycetes and their phenomic and genomic characterization uncovers novel biology.</title>
        <authorList>
            <person name="Wiegand S."/>
            <person name="Jogler M."/>
            <person name="Boedeker C."/>
            <person name="Pinto D."/>
            <person name="Vollmers J."/>
            <person name="Rivas-Marin E."/>
            <person name="Kohn T."/>
            <person name="Peeters S.H."/>
            <person name="Heuer A."/>
            <person name="Rast P."/>
            <person name="Oberbeckmann S."/>
            <person name="Bunk B."/>
            <person name="Jeske O."/>
            <person name="Meyerdierks A."/>
            <person name="Storesund J.E."/>
            <person name="Kallscheuer N."/>
            <person name="Luecker S."/>
            <person name="Lage O.M."/>
            <person name="Pohl T."/>
            <person name="Merkel B.J."/>
            <person name="Hornburger P."/>
            <person name="Mueller R.-W."/>
            <person name="Bruemmer F."/>
            <person name="Labrenz M."/>
            <person name="Spormann A.M."/>
            <person name="Op Den Camp H."/>
            <person name="Overmann J."/>
            <person name="Amann R."/>
            <person name="Jetten M.S.M."/>
            <person name="Mascher T."/>
            <person name="Medema M.H."/>
            <person name="Devos D.P."/>
            <person name="Kaster A.-K."/>
            <person name="Ovreas L."/>
            <person name="Rohde M."/>
            <person name="Galperin M.Y."/>
            <person name="Jogler C."/>
        </authorList>
    </citation>
    <scope>NUCLEOTIDE SEQUENCE [LARGE SCALE GENOMIC DNA]</scope>
    <source>
        <strain evidence="11 12">Pan54</strain>
    </source>
</reference>
<dbReference type="Gene3D" id="3.40.1160.10">
    <property type="entry name" value="Acetylglutamate kinase-like"/>
    <property type="match status" value="1"/>
</dbReference>
<evidence type="ECO:0000313" key="11">
    <source>
        <dbReference type="EMBL" id="TWT62260.1"/>
    </source>
</evidence>
<evidence type="ECO:0000259" key="10">
    <source>
        <dbReference type="Pfam" id="PF00696"/>
    </source>
</evidence>
<comment type="subcellular location">
    <subcellularLocation>
        <location evidence="9">Cytoplasm</location>
    </subcellularLocation>
</comment>
<dbReference type="PANTHER" id="PTHR23342:SF0">
    <property type="entry name" value="N-ACETYLGLUTAMATE SYNTHASE, MITOCHONDRIAL"/>
    <property type="match status" value="1"/>
</dbReference>
<feature type="site" description="Transition state stabilizer" evidence="9">
    <location>
        <position position="310"/>
    </location>
</feature>
<keyword evidence="2 9" id="KW-0055">Arginine biosynthesis</keyword>
<keyword evidence="7 9" id="KW-0067">ATP-binding</keyword>
<dbReference type="InterPro" id="IPR036393">
    <property type="entry name" value="AceGlu_kinase-like_sf"/>
</dbReference>
<evidence type="ECO:0000256" key="1">
    <source>
        <dbReference type="ARBA" id="ARBA00004828"/>
    </source>
</evidence>
<comment type="pathway">
    <text evidence="1 9">Amino-acid biosynthesis; L-arginine biosynthesis; N(2)-acetyl-L-ornithine from L-glutamate: step 2/4.</text>
</comment>
<dbReference type="InterPro" id="IPR037528">
    <property type="entry name" value="ArgB"/>
</dbReference>
<dbReference type="InterPro" id="IPR001048">
    <property type="entry name" value="Asp/Glu/Uridylate_kinase"/>
</dbReference>
<evidence type="ECO:0000256" key="7">
    <source>
        <dbReference type="ARBA" id="ARBA00022840"/>
    </source>
</evidence>
<dbReference type="GO" id="GO:0005524">
    <property type="term" value="F:ATP binding"/>
    <property type="evidence" value="ECO:0007669"/>
    <property type="project" value="UniProtKB-UniRule"/>
</dbReference>
<keyword evidence="4 9" id="KW-0808">Transferase</keyword>
<dbReference type="NCBIfam" id="TIGR00761">
    <property type="entry name" value="argB"/>
    <property type="match status" value="1"/>
</dbReference>
<dbReference type="EMBL" id="SJPG01000001">
    <property type="protein sequence ID" value="TWT62260.1"/>
    <property type="molecule type" value="Genomic_DNA"/>
</dbReference>
<evidence type="ECO:0000256" key="2">
    <source>
        <dbReference type="ARBA" id="ARBA00022571"/>
    </source>
</evidence>
<dbReference type="InterPro" id="IPR010167">
    <property type="entry name" value="NH2A_AcTrfase"/>
</dbReference>
<feature type="binding site" evidence="9">
    <location>
        <position position="247"/>
    </location>
    <ligand>
        <name>substrate</name>
    </ligand>
</feature>
<feature type="binding site" evidence="9">
    <location>
        <position position="147"/>
    </location>
    <ligand>
        <name>substrate</name>
    </ligand>
</feature>
<keyword evidence="6 9" id="KW-0418">Kinase</keyword>
<keyword evidence="5 9" id="KW-0547">Nucleotide-binding</keyword>
<dbReference type="Pfam" id="PF00696">
    <property type="entry name" value="AA_kinase"/>
    <property type="match status" value="1"/>
</dbReference>
<keyword evidence="3 9" id="KW-0028">Amino-acid biosynthesis</keyword>
<dbReference type="GO" id="GO:0042450">
    <property type="term" value="P:L-arginine biosynthetic process via ornithine"/>
    <property type="evidence" value="ECO:0007669"/>
    <property type="project" value="UniProtKB-UniRule"/>
</dbReference>
<comment type="function">
    <text evidence="9">Catalyzes the ATP-dependent phosphorylation of N-acetyl-L-glutamate.</text>
</comment>
<evidence type="ECO:0000256" key="3">
    <source>
        <dbReference type="ARBA" id="ARBA00022605"/>
    </source>
</evidence>
<dbReference type="UniPathway" id="UPA00068">
    <property type="reaction ID" value="UER00107"/>
</dbReference>
<comment type="catalytic activity">
    <reaction evidence="8 9">
        <text>N-acetyl-L-glutamate + ATP = N-acetyl-L-glutamyl 5-phosphate + ADP</text>
        <dbReference type="Rhea" id="RHEA:14629"/>
        <dbReference type="ChEBI" id="CHEBI:30616"/>
        <dbReference type="ChEBI" id="CHEBI:44337"/>
        <dbReference type="ChEBI" id="CHEBI:57936"/>
        <dbReference type="ChEBI" id="CHEBI:456216"/>
        <dbReference type="EC" id="2.7.2.8"/>
    </reaction>
</comment>
<feature type="domain" description="Aspartate/glutamate/uridylate kinase" evidence="10">
    <location>
        <begin position="87"/>
        <end position="329"/>
    </location>
</feature>
<dbReference type="GO" id="GO:0005737">
    <property type="term" value="C:cytoplasm"/>
    <property type="evidence" value="ECO:0007669"/>
    <property type="project" value="UniProtKB-SubCell"/>
</dbReference>
<sequence length="352" mass="38557">MAQIVVISLDLLQCPSDDDQTLMFNWVVCIDFAACFNYFGNPSLQMSLLMINLPEQTLPLGHDEAVRKAKTLIEALSWIREFRDRHVVIKLGGSALEEEESVRSFLTDVIFMETVGMRPILVHGGGKAISQAVKEEGITPQFVRGRRYTDERTLEIAARVLAGDICEQLVGEIQSQGGRAIALNHLTQSVLIGEKLQMKDEEGEPIDLGEVGHVVGIHRDVLLATCRSDTIPVLPSIALDIDNRKLNVNADTAAAAVAKFIHAEKLIFVSDVPGIFLDRNDPTTLQSHLNATRCRELIASGVIDSGMVPKVEAALEALQAGVKKVHLVDARIPHSLMLEIYSNQGIGTEIVL</sequence>
<dbReference type="InterPro" id="IPR004662">
    <property type="entry name" value="AcgluKinase_fam"/>
</dbReference>
<comment type="similarity">
    <text evidence="9">Belongs to the acetylglutamate kinase family. ArgB subfamily.</text>
</comment>
<dbReference type="AlphaFoldDB" id="A0A5C5XH00"/>
<dbReference type="PRINTS" id="PR00474">
    <property type="entry name" value="GLU5KINASE"/>
</dbReference>
<dbReference type="PIRSF" id="PIRSF000423">
    <property type="entry name" value="ArgA"/>
    <property type="match status" value="1"/>
</dbReference>
<dbReference type="FunFam" id="3.40.1160.10:FF:000004">
    <property type="entry name" value="Acetylglutamate kinase"/>
    <property type="match status" value="1"/>
</dbReference>
<dbReference type="HAMAP" id="MF_00082">
    <property type="entry name" value="ArgB"/>
    <property type="match status" value="1"/>
</dbReference>
<keyword evidence="9" id="KW-0963">Cytoplasm</keyword>
<dbReference type="SUPFAM" id="SSF53633">
    <property type="entry name" value="Carbamate kinase-like"/>
    <property type="match status" value="1"/>
</dbReference>
<proteinExistence type="inferred from homology"/>